<evidence type="ECO:0000313" key="2">
    <source>
        <dbReference type="Proteomes" id="UP001279734"/>
    </source>
</evidence>
<evidence type="ECO:0000313" key="1">
    <source>
        <dbReference type="EMBL" id="GMH03992.1"/>
    </source>
</evidence>
<keyword evidence="2" id="KW-1185">Reference proteome</keyword>
<protein>
    <submittedName>
        <fullName evidence="1">Uncharacterized protein</fullName>
    </submittedName>
</protein>
<dbReference type="AlphaFoldDB" id="A0AAD3S4D2"/>
<proteinExistence type="predicted"/>
<sequence>MTWQAVLVSVDRVSDPDPDHDEAAVTTDESADVARGMIICPESTRATDRVDNNYTSEIQLGANRGPGNQPKCCGQMILIRDLLLRRRRREFGLTIVLIVNEGSVSPPPQLCPFFKRNFWYSRGL</sequence>
<reference evidence="1" key="1">
    <citation type="submission" date="2023-05" db="EMBL/GenBank/DDBJ databases">
        <title>Nepenthes gracilis genome sequencing.</title>
        <authorList>
            <person name="Fukushima K."/>
        </authorList>
    </citation>
    <scope>NUCLEOTIDE SEQUENCE</scope>
    <source>
        <strain evidence="1">SING2019-196</strain>
    </source>
</reference>
<accession>A0AAD3S4D2</accession>
<comment type="caution">
    <text evidence="1">The sequence shown here is derived from an EMBL/GenBank/DDBJ whole genome shotgun (WGS) entry which is preliminary data.</text>
</comment>
<organism evidence="1 2">
    <name type="scientific">Nepenthes gracilis</name>
    <name type="common">Slender pitcher plant</name>
    <dbReference type="NCBI Taxonomy" id="150966"/>
    <lineage>
        <taxon>Eukaryota</taxon>
        <taxon>Viridiplantae</taxon>
        <taxon>Streptophyta</taxon>
        <taxon>Embryophyta</taxon>
        <taxon>Tracheophyta</taxon>
        <taxon>Spermatophyta</taxon>
        <taxon>Magnoliopsida</taxon>
        <taxon>eudicotyledons</taxon>
        <taxon>Gunneridae</taxon>
        <taxon>Pentapetalae</taxon>
        <taxon>Caryophyllales</taxon>
        <taxon>Nepenthaceae</taxon>
        <taxon>Nepenthes</taxon>
    </lineage>
</organism>
<gene>
    <name evidence="1" type="ORF">Nepgr_005831</name>
</gene>
<dbReference type="Proteomes" id="UP001279734">
    <property type="component" value="Unassembled WGS sequence"/>
</dbReference>
<dbReference type="EMBL" id="BSYO01000004">
    <property type="protein sequence ID" value="GMH03992.1"/>
    <property type="molecule type" value="Genomic_DNA"/>
</dbReference>
<name>A0AAD3S4D2_NEPGR</name>